<dbReference type="HOGENOM" id="CLU_1518320_0_0_1"/>
<gene>
    <name evidence="1" type="ORF">NBO_2g0005</name>
</gene>
<dbReference type="Proteomes" id="UP000016927">
    <property type="component" value="Unassembled WGS sequence"/>
</dbReference>
<evidence type="ECO:0000313" key="1">
    <source>
        <dbReference type="EMBL" id="EOB15513.1"/>
    </source>
</evidence>
<accession>R0MRI8</accession>
<protein>
    <submittedName>
        <fullName evidence="1">Uncharacterized protein</fullName>
    </submittedName>
</protein>
<dbReference type="VEuPathDB" id="MicrosporidiaDB:NBO_2g0005"/>
<dbReference type="EMBL" id="KB908910">
    <property type="protein sequence ID" value="EOB15513.1"/>
    <property type="molecule type" value="Genomic_DNA"/>
</dbReference>
<sequence length="177" mass="21740">MDKMYFTLSLFSDLPIFFNENLEFFIFDLFIYTNLGFDFLNKIYKEKGWSFEFESILCNIYRLVDDKNKKLIYNFINKISNLNELINLNNLKKIIIFHPDLIPNYILRCINEFKEFEIEELIEHFKNSEIIKMISKELLRNNCFYLFTLCCPEYEKYFDKDLLKIEKYNLISQRNRK</sequence>
<dbReference type="OrthoDB" id="2196200at2759"/>
<evidence type="ECO:0000313" key="2">
    <source>
        <dbReference type="Proteomes" id="UP000016927"/>
    </source>
</evidence>
<reference evidence="1 2" key="1">
    <citation type="journal article" date="2013" name="BMC Genomics">
        <title>Comparative genomics of parasitic silkworm microsporidia reveal an association between genome expansion and host adaptation.</title>
        <authorList>
            <person name="Pan G."/>
            <person name="Xu J."/>
            <person name="Li T."/>
            <person name="Xia Q."/>
            <person name="Liu S.L."/>
            <person name="Zhang G."/>
            <person name="Li S."/>
            <person name="Li C."/>
            <person name="Liu H."/>
            <person name="Yang L."/>
            <person name="Liu T."/>
            <person name="Zhang X."/>
            <person name="Wu Z."/>
            <person name="Fan W."/>
            <person name="Dang X."/>
            <person name="Xiang H."/>
            <person name="Tao M."/>
            <person name="Li Y."/>
            <person name="Hu J."/>
            <person name="Li Z."/>
            <person name="Lin L."/>
            <person name="Luo J."/>
            <person name="Geng L."/>
            <person name="Wang L."/>
            <person name="Long M."/>
            <person name="Wan Y."/>
            <person name="He N."/>
            <person name="Zhang Z."/>
            <person name="Lu C."/>
            <person name="Keeling P.J."/>
            <person name="Wang J."/>
            <person name="Xiang Z."/>
            <person name="Zhou Z."/>
        </authorList>
    </citation>
    <scope>NUCLEOTIDE SEQUENCE [LARGE SCALE GENOMIC DNA]</scope>
    <source>
        <strain evidence="2">CQ1 / CVCC 102059</strain>
    </source>
</reference>
<dbReference type="AlphaFoldDB" id="R0MRI8"/>
<name>R0MRI8_NOSB1</name>
<organism evidence="1 2">
    <name type="scientific">Nosema bombycis (strain CQ1 / CVCC 102059)</name>
    <name type="common">Microsporidian parasite</name>
    <name type="synonym">Pebrine of silkworm</name>
    <dbReference type="NCBI Taxonomy" id="578461"/>
    <lineage>
        <taxon>Eukaryota</taxon>
        <taxon>Fungi</taxon>
        <taxon>Fungi incertae sedis</taxon>
        <taxon>Microsporidia</taxon>
        <taxon>Nosematidae</taxon>
        <taxon>Nosema</taxon>
    </lineage>
</organism>
<keyword evidence="2" id="KW-1185">Reference proteome</keyword>
<proteinExistence type="predicted"/>